<evidence type="ECO:0000313" key="9">
    <source>
        <dbReference type="Proteomes" id="UP000222542"/>
    </source>
</evidence>
<comment type="caution">
    <text evidence="6">Lacks conserved residue(s) required for the propagation of feature annotation.</text>
</comment>
<dbReference type="GO" id="GO:0004252">
    <property type="term" value="F:serine-type endopeptidase activity"/>
    <property type="evidence" value="ECO:0000318"/>
    <property type="project" value="GO_Central"/>
</dbReference>
<evidence type="ECO:0000256" key="4">
    <source>
        <dbReference type="ARBA" id="ARBA00022801"/>
    </source>
</evidence>
<dbReference type="Gramene" id="PHT70902">
    <property type="protein sequence ID" value="PHT70902"/>
    <property type="gene ID" value="T459_26006"/>
</dbReference>
<dbReference type="InterPro" id="IPR036852">
    <property type="entry name" value="Peptidase_S8/S53_dom_sf"/>
</dbReference>
<keyword evidence="2" id="KW-0645">Protease</keyword>
<comment type="caution">
    <text evidence="8">The sequence shown here is derived from an EMBL/GenBank/DDBJ whole genome shotgun (WGS) entry which is preliminary data.</text>
</comment>
<dbReference type="OMA" id="DPEAHNC"/>
<keyword evidence="3" id="KW-0732">Signal</keyword>
<comment type="similarity">
    <text evidence="1 6">Belongs to the peptidase S8 family.</text>
</comment>
<dbReference type="EMBL" id="AYRZ02000010">
    <property type="protein sequence ID" value="PHT70902.1"/>
    <property type="molecule type" value="Genomic_DNA"/>
</dbReference>
<dbReference type="PANTHER" id="PTHR10795">
    <property type="entry name" value="PROPROTEIN CONVERTASE SUBTILISIN/KEXIN"/>
    <property type="match status" value="1"/>
</dbReference>
<dbReference type="Gene3D" id="3.50.30.30">
    <property type="match status" value="1"/>
</dbReference>
<evidence type="ECO:0000256" key="2">
    <source>
        <dbReference type="ARBA" id="ARBA00022670"/>
    </source>
</evidence>
<dbReference type="Proteomes" id="UP000222542">
    <property type="component" value="Unassembled WGS sequence"/>
</dbReference>
<dbReference type="GO" id="GO:0005576">
    <property type="term" value="C:extracellular region"/>
    <property type="evidence" value="ECO:0000318"/>
    <property type="project" value="GO_Central"/>
</dbReference>
<evidence type="ECO:0000256" key="6">
    <source>
        <dbReference type="PROSITE-ProRule" id="PRU01240"/>
    </source>
</evidence>
<evidence type="ECO:0000313" key="8">
    <source>
        <dbReference type="EMBL" id="PHT70902.1"/>
    </source>
</evidence>
<evidence type="ECO:0000256" key="5">
    <source>
        <dbReference type="ARBA" id="ARBA00022825"/>
    </source>
</evidence>
<keyword evidence="5" id="KW-0720">Serine protease</keyword>
<dbReference type="GO" id="GO:0006508">
    <property type="term" value="P:proteolysis"/>
    <property type="evidence" value="ECO:0007669"/>
    <property type="project" value="UniProtKB-KW"/>
</dbReference>
<dbReference type="Gene3D" id="3.40.50.200">
    <property type="entry name" value="Peptidase S8/S53 domain"/>
    <property type="match status" value="3"/>
</dbReference>
<keyword evidence="4" id="KW-0378">Hydrolase</keyword>
<dbReference type="InterPro" id="IPR015500">
    <property type="entry name" value="Peptidase_S8_subtilisin-rel"/>
</dbReference>
<dbReference type="PRINTS" id="PR00723">
    <property type="entry name" value="SUBTILISIN"/>
</dbReference>
<accession>A0A2G2YMD2</accession>
<reference evidence="8 9" key="1">
    <citation type="journal article" date="2014" name="Nat. Genet.">
        <title>Genome sequence of the hot pepper provides insights into the evolution of pungency in Capsicum species.</title>
        <authorList>
            <person name="Kim S."/>
            <person name="Park M."/>
            <person name="Yeom S.I."/>
            <person name="Kim Y.M."/>
            <person name="Lee J.M."/>
            <person name="Lee H.A."/>
            <person name="Seo E."/>
            <person name="Choi J."/>
            <person name="Cheong K."/>
            <person name="Kim K.T."/>
            <person name="Jung K."/>
            <person name="Lee G.W."/>
            <person name="Oh S.K."/>
            <person name="Bae C."/>
            <person name="Kim S.B."/>
            <person name="Lee H.Y."/>
            <person name="Kim S.Y."/>
            <person name="Kim M.S."/>
            <person name="Kang B.C."/>
            <person name="Jo Y.D."/>
            <person name="Yang H.B."/>
            <person name="Jeong H.J."/>
            <person name="Kang W.H."/>
            <person name="Kwon J.K."/>
            <person name="Shin C."/>
            <person name="Lim J.Y."/>
            <person name="Park J.H."/>
            <person name="Huh J.H."/>
            <person name="Kim J.S."/>
            <person name="Kim B.D."/>
            <person name="Cohen O."/>
            <person name="Paran I."/>
            <person name="Suh M.C."/>
            <person name="Lee S.B."/>
            <person name="Kim Y.K."/>
            <person name="Shin Y."/>
            <person name="Noh S.J."/>
            <person name="Park J."/>
            <person name="Seo Y.S."/>
            <person name="Kwon S.Y."/>
            <person name="Kim H.A."/>
            <person name="Park J.M."/>
            <person name="Kim H.J."/>
            <person name="Choi S.B."/>
            <person name="Bosland P.W."/>
            <person name="Reeves G."/>
            <person name="Jo S.H."/>
            <person name="Lee B.W."/>
            <person name="Cho H.T."/>
            <person name="Choi H.S."/>
            <person name="Lee M.S."/>
            <person name="Yu Y."/>
            <person name="Do Choi Y."/>
            <person name="Park B.S."/>
            <person name="van Deynze A."/>
            <person name="Ashrafi H."/>
            <person name="Hill T."/>
            <person name="Kim W.T."/>
            <person name="Pai H.S."/>
            <person name="Ahn H.K."/>
            <person name="Yeam I."/>
            <person name="Giovannoni J.J."/>
            <person name="Rose J.K."/>
            <person name="Sorensen I."/>
            <person name="Lee S.J."/>
            <person name="Kim R.W."/>
            <person name="Choi I.Y."/>
            <person name="Choi B.S."/>
            <person name="Lim J.S."/>
            <person name="Lee Y.H."/>
            <person name="Choi D."/>
        </authorList>
    </citation>
    <scope>NUCLEOTIDE SEQUENCE [LARGE SCALE GENOMIC DNA]</scope>
    <source>
        <strain evidence="9">cv. CM334</strain>
    </source>
</reference>
<keyword evidence="9" id="KW-1185">Reference proteome</keyword>
<proteinExistence type="inferred from homology"/>
<dbReference type="InterPro" id="IPR045051">
    <property type="entry name" value="SBT"/>
</dbReference>
<name>A0A2G2YMD2_CAPAN</name>
<reference evidence="8 9" key="2">
    <citation type="journal article" date="2017" name="Genome Biol.">
        <title>New reference genome sequences of hot pepper reveal the massive evolution of plant disease-resistance genes by retroduplication.</title>
        <authorList>
            <person name="Kim S."/>
            <person name="Park J."/>
            <person name="Yeom S.I."/>
            <person name="Kim Y.M."/>
            <person name="Seo E."/>
            <person name="Kim K.T."/>
            <person name="Kim M.S."/>
            <person name="Lee J.M."/>
            <person name="Cheong K."/>
            <person name="Shin H.S."/>
            <person name="Kim S.B."/>
            <person name="Han K."/>
            <person name="Lee J."/>
            <person name="Park M."/>
            <person name="Lee H.A."/>
            <person name="Lee H.Y."/>
            <person name="Lee Y."/>
            <person name="Oh S."/>
            <person name="Lee J.H."/>
            <person name="Choi E."/>
            <person name="Choi E."/>
            <person name="Lee S.E."/>
            <person name="Jeon J."/>
            <person name="Kim H."/>
            <person name="Choi G."/>
            <person name="Song H."/>
            <person name="Lee J."/>
            <person name="Lee S.C."/>
            <person name="Kwon J.K."/>
            <person name="Lee H.Y."/>
            <person name="Koo N."/>
            <person name="Hong Y."/>
            <person name="Kim R.W."/>
            <person name="Kang W.H."/>
            <person name="Huh J.H."/>
            <person name="Kang B.C."/>
            <person name="Yang T.J."/>
            <person name="Lee Y.H."/>
            <person name="Bennetzen J.L."/>
            <person name="Choi D."/>
        </authorList>
    </citation>
    <scope>NUCLEOTIDE SEQUENCE [LARGE SCALE GENOMIC DNA]</scope>
    <source>
        <strain evidence="9">cv. CM334</strain>
    </source>
</reference>
<dbReference type="PROSITE" id="PS51892">
    <property type="entry name" value="SUBTILASE"/>
    <property type="match status" value="1"/>
</dbReference>
<dbReference type="Pfam" id="PF00082">
    <property type="entry name" value="Peptidase_S8"/>
    <property type="match status" value="1"/>
</dbReference>
<organism evidence="8 9">
    <name type="scientific">Capsicum annuum</name>
    <name type="common">Capsicum pepper</name>
    <dbReference type="NCBI Taxonomy" id="4072"/>
    <lineage>
        <taxon>Eukaryota</taxon>
        <taxon>Viridiplantae</taxon>
        <taxon>Streptophyta</taxon>
        <taxon>Embryophyta</taxon>
        <taxon>Tracheophyta</taxon>
        <taxon>Spermatophyta</taxon>
        <taxon>Magnoliopsida</taxon>
        <taxon>eudicotyledons</taxon>
        <taxon>Gunneridae</taxon>
        <taxon>Pentapetalae</taxon>
        <taxon>asterids</taxon>
        <taxon>lamiids</taxon>
        <taxon>Solanales</taxon>
        <taxon>Solanaceae</taxon>
        <taxon>Solanoideae</taxon>
        <taxon>Capsiceae</taxon>
        <taxon>Capsicum</taxon>
    </lineage>
</organism>
<evidence type="ECO:0000259" key="7">
    <source>
        <dbReference type="Pfam" id="PF00082"/>
    </source>
</evidence>
<sequence>MTQHHHPLTVPIPRTTDVKLGSLLEPSWFKMPVAARASARVVKSLISEYDSGSQDEVKEMEKKARFYVSASPTGKSVIIGVFDTGIAPQHPSFNDNGMPSPPVKWKGRCEFNVTTYSDVVAGLDAAIDDGVDVISMSFGLVVSPPLYDDYVAVGAYSAMKKGIFVSCSAGNGGPGNGSVINGAPWILTIGASTTDRKISAVPVLDNGAEFEGESAFQSTNFSRKLLPIVKGNACESLNTSDVKKSDILPTTNVGYSDGQMIINYTKSTSTPVATILFKGMRTGNKNAPTVAYFSSRGPSMQSRGILKPDIIGPGVNILAAWTTPVGGAITSATAVSLTFNILSGTSMSCPHLAGVAALLKSAHPNWSPAAIKSAIMTTADYINPGII</sequence>
<dbReference type="STRING" id="4072.A0A2G2YMD2"/>
<evidence type="ECO:0000256" key="3">
    <source>
        <dbReference type="ARBA" id="ARBA00022729"/>
    </source>
</evidence>
<protein>
    <recommendedName>
        <fullName evidence="7">Peptidase S8/S53 domain-containing protein</fullName>
    </recommendedName>
</protein>
<dbReference type="SUPFAM" id="SSF52743">
    <property type="entry name" value="Subtilisin-like"/>
    <property type="match status" value="1"/>
</dbReference>
<evidence type="ECO:0000256" key="1">
    <source>
        <dbReference type="ARBA" id="ARBA00011073"/>
    </source>
</evidence>
<dbReference type="InterPro" id="IPR000209">
    <property type="entry name" value="Peptidase_S8/S53_dom"/>
</dbReference>
<dbReference type="AlphaFoldDB" id="A0A2G2YMD2"/>
<feature type="domain" description="Peptidase S8/S53" evidence="7">
    <location>
        <begin position="115"/>
        <end position="379"/>
    </location>
</feature>
<gene>
    <name evidence="8" type="ORF">T459_26006</name>
</gene>